<dbReference type="GO" id="GO:0016491">
    <property type="term" value="F:oxidoreductase activity"/>
    <property type="evidence" value="ECO:0007669"/>
    <property type="project" value="UniProtKB-KW"/>
</dbReference>
<feature type="region of interest" description="Disordered" evidence="4">
    <location>
        <begin position="104"/>
        <end position="127"/>
    </location>
</feature>
<keyword evidence="1" id="KW-0285">Flavoprotein</keyword>
<evidence type="ECO:0000256" key="3">
    <source>
        <dbReference type="ARBA" id="ARBA00023002"/>
    </source>
</evidence>
<evidence type="ECO:0000313" key="7">
    <source>
        <dbReference type="Proteomes" id="UP001063166"/>
    </source>
</evidence>
<proteinExistence type="predicted"/>
<protein>
    <submittedName>
        <fullName evidence="6">Salicylate hydroxylase</fullName>
    </submittedName>
</protein>
<gene>
    <name evidence="6" type="ORF">LshimejAT787_1400340</name>
</gene>
<sequence length="378" mass="41509">MSVEWSLKCACFEVASSAQLPRPVLVLQNSHFHCIVGSSGAIRRSHSREPPGRILQASASCCVKMPRTNVSIWHSDDLHCHQRPALPDRALHFGLQVRSLRPTSPFPSSTAVPLPTNGPSSVQRDLTTPGVMRGVSTQIACSVAYRGVVPAETLEMAGVKTKLKTRPLCWVGPDRHIITYPIQGRRFINIVAFSTNSKVPIGSVDSPFPWVQPASKDELMSEFSGWGNDVNIMLKHIKNPNKWHIHFLYPPLPSYVRQRVVLVGDAAHAMLPHLGAGVGQGFEDVYALCTLLGHPRTSARNLDSALKAYDKIRVPGANAVLEMNVAAGDIFEERGKDGRSVTAMGRQLTGIWEPVWRHNLAKDIARAMAVIHDEKALL</sequence>
<evidence type="ECO:0000256" key="4">
    <source>
        <dbReference type="SAM" id="MobiDB-lite"/>
    </source>
</evidence>
<dbReference type="GO" id="GO:0044550">
    <property type="term" value="P:secondary metabolite biosynthetic process"/>
    <property type="evidence" value="ECO:0007669"/>
    <property type="project" value="TreeGrafter"/>
</dbReference>
<keyword evidence="7" id="KW-1185">Reference proteome</keyword>
<dbReference type="AlphaFoldDB" id="A0A9P3PV74"/>
<organism evidence="6 7">
    <name type="scientific">Lyophyllum shimeji</name>
    <name type="common">Hon-shimeji</name>
    <name type="synonym">Tricholoma shimeji</name>
    <dbReference type="NCBI Taxonomy" id="47721"/>
    <lineage>
        <taxon>Eukaryota</taxon>
        <taxon>Fungi</taxon>
        <taxon>Dikarya</taxon>
        <taxon>Basidiomycota</taxon>
        <taxon>Agaricomycotina</taxon>
        <taxon>Agaricomycetes</taxon>
        <taxon>Agaricomycetidae</taxon>
        <taxon>Agaricales</taxon>
        <taxon>Tricholomatineae</taxon>
        <taxon>Lyophyllaceae</taxon>
        <taxon>Lyophyllum</taxon>
    </lineage>
</organism>
<evidence type="ECO:0000256" key="1">
    <source>
        <dbReference type="ARBA" id="ARBA00022630"/>
    </source>
</evidence>
<dbReference type="InterPro" id="IPR036188">
    <property type="entry name" value="FAD/NAD-bd_sf"/>
</dbReference>
<reference evidence="6" key="1">
    <citation type="submission" date="2022-07" db="EMBL/GenBank/DDBJ databases">
        <title>The genome of Lyophyllum shimeji provides insight into the initial evolution of ectomycorrhizal fungal genome.</title>
        <authorList>
            <person name="Kobayashi Y."/>
            <person name="Shibata T."/>
            <person name="Hirakawa H."/>
            <person name="Shigenobu S."/>
            <person name="Nishiyama T."/>
            <person name="Yamada A."/>
            <person name="Hasebe M."/>
            <person name="Kawaguchi M."/>
        </authorList>
    </citation>
    <scope>NUCLEOTIDE SEQUENCE</scope>
    <source>
        <strain evidence="6">AT787</strain>
    </source>
</reference>
<evidence type="ECO:0000256" key="2">
    <source>
        <dbReference type="ARBA" id="ARBA00022827"/>
    </source>
</evidence>
<dbReference type="PANTHER" id="PTHR46720:SF3">
    <property type="entry name" value="FAD-BINDING DOMAIN-CONTAINING PROTEIN-RELATED"/>
    <property type="match status" value="1"/>
</dbReference>
<dbReference type="InterPro" id="IPR051104">
    <property type="entry name" value="FAD_monoxygenase"/>
</dbReference>
<dbReference type="Gene3D" id="3.50.50.60">
    <property type="entry name" value="FAD/NAD(P)-binding domain"/>
    <property type="match status" value="1"/>
</dbReference>
<name>A0A9P3PV74_LYOSH</name>
<dbReference type="InterPro" id="IPR002938">
    <property type="entry name" value="FAD-bd"/>
</dbReference>
<accession>A0A9P3PV74</accession>
<keyword evidence="3" id="KW-0560">Oxidoreductase</keyword>
<dbReference type="SUPFAM" id="SSF51905">
    <property type="entry name" value="FAD/NAD(P)-binding domain"/>
    <property type="match status" value="1"/>
</dbReference>
<feature type="compositionally biased region" description="Polar residues" evidence="4">
    <location>
        <begin position="106"/>
        <end position="126"/>
    </location>
</feature>
<dbReference type="EMBL" id="BRPK01000014">
    <property type="protein sequence ID" value="GLB43522.1"/>
    <property type="molecule type" value="Genomic_DNA"/>
</dbReference>
<dbReference type="PRINTS" id="PR00420">
    <property type="entry name" value="RNGMNOXGNASE"/>
</dbReference>
<dbReference type="SUPFAM" id="SSF54373">
    <property type="entry name" value="FAD-linked reductases, C-terminal domain"/>
    <property type="match status" value="1"/>
</dbReference>
<comment type="caution">
    <text evidence="6">The sequence shown here is derived from an EMBL/GenBank/DDBJ whole genome shotgun (WGS) entry which is preliminary data.</text>
</comment>
<feature type="domain" description="FAD-binding" evidence="5">
    <location>
        <begin position="254"/>
        <end position="322"/>
    </location>
</feature>
<evidence type="ECO:0000313" key="6">
    <source>
        <dbReference type="EMBL" id="GLB43522.1"/>
    </source>
</evidence>
<dbReference type="PANTHER" id="PTHR46720">
    <property type="entry name" value="HYDROXYLASE, PUTATIVE (AFU_ORTHOLOGUE AFUA_3G01460)-RELATED"/>
    <property type="match status" value="1"/>
</dbReference>
<dbReference type="Pfam" id="PF01494">
    <property type="entry name" value="FAD_binding_3"/>
    <property type="match status" value="1"/>
</dbReference>
<dbReference type="Proteomes" id="UP001063166">
    <property type="component" value="Unassembled WGS sequence"/>
</dbReference>
<evidence type="ECO:0000259" key="5">
    <source>
        <dbReference type="Pfam" id="PF01494"/>
    </source>
</evidence>
<dbReference type="OrthoDB" id="417877at2759"/>
<keyword evidence="2" id="KW-0274">FAD</keyword>
<dbReference type="GO" id="GO:0071949">
    <property type="term" value="F:FAD binding"/>
    <property type="evidence" value="ECO:0007669"/>
    <property type="project" value="InterPro"/>
</dbReference>